<dbReference type="EMBL" id="NCEQ01000019">
    <property type="protein sequence ID" value="OYX54859.1"/>
    <property type="molecule type" value="Genomic_DNA"/>
</dbReference>
<accession>A0A258HDQ3</accession>
<keyword evidence="1" id="KW-0812">Transmembrane</keyword>
<dbReference type="AlphaFoldDB" id="A0A258HDQ3"/>
<reference evidence="2 3" key="1">
    <citation type="submission" date="2017-03" db="EMBL/GenBank/DDBJ databases">
        <title>Lifting the veil on microbial sulfur biogeochemistry in mining wastewaters.</title>
        <authorList>
            <person name="Kantor R.S."/>
            <person name="Colenbrander Nelson T."/>
            <person name="Marshall S."/>
            <person name="Bennett D."/>
            <person name="Apte S."/>
            <person name="Camacho D."/>
            <person name="Thomas B.C."/>
            <person name="Warren L.A."/>
            <person name="Banfield J.F."/>
        </authorList>
    </citation>
    <scope>NUCLEOTIDE SEQUENCE [LARGE SCALE GENOMIC DNA]</scope>
    <source>
        <strain evidence="2">32-68-21</strain>
    </source>
</reference>
<protein>
    <submittedName>
        <fullName evidence="2">Uncharacterized protein</fullName>
    </submittedName>
</protein>
<dbReference type="Proteomes" id="UP000216147">
    <property type="component" value="Unassembled WGS sequence"/>
</dbReference>
<keyword evidence="1" id="KW-0472">Membrane</keyword>
<name>A0A258HDQ3_9CAUL</name>
<evidence type="ECO:0000256" key="1">
    <source>
        <dbReference type="SAM" id="Phobius"/>
    </source>
</evidence>
<feature type="transmembrane region" description="Helical" evidence="1">
    <location>
        <begin position="25"/>
        <end position="46"/>
    </location>
</feature>
<comment type="caution">
    <text evidence="2">The sequence shown here is derived from an EMBL/GenBank/DDBJ whole genome shotgun (WGS) entry which is preliminary data.</text>
</comment>
<proteinExistence type="predicted"/>
<sequence length="95" mass="10638">MALTFKQRVAIVNLLDKQNRLERSFYLYLTVVSAAALVGLAIYWTVTEELSVTNFLLLMTPTGVISVTQARVLQLWYASRDILLGIAKPHARAAE</sequence>
<evidence type="ECO:0000313" key="2">
    <source>
        <dbReference type="EMBL" id="OYX54859.1"/>
    </source>
</evidence>
<organism evidence="2 3">
    <name type="scientific">Brevundimonas subvibrioides</name>
    <dbReference type="NCBI Taxonomy" id="74313"/>
    <lineage>
        <taxon>Bacteria</taxon>
        <taxon>Pseudomonadati</taxon>
        <taxon>Pseudomonadota</taxon>
        <taxon>Alphaproteobacteria</taxon>
        <taxon>Caulobacterales</taxon>
        <taxon>Caulobacteraceae</taxon>
        <taxon>Brevundimonas</taxon>
    </lineage>
</organism>
<evidence type="ECO:0000313" key="3">
    <source>
        <dbReference type="Proteomes" id="UP000216147"/>
    </source>
</evidence>
<keyword evidence="1" id="KW-1133">Transmembrane helix</keyword>
<gene>
    <name evidence="2" type="ORF">B7Y86_15230</name>
</gene>